<dbReference type="EMBL" id="CT868096">
    <property type="protein sequence ID" value="CAK70917.1"/>
    <property type="molecule type" value="Genomic_DNA"/>
</dbReference>
<dbReference type="KEGG" id="ptm:GSPATT00000628001"/>
<protein>
    <recommendedName>
        <fullName evidence="3">Transmembrane protein</fullName>
    </recommendedName>
</protein>
<dbReference type="OrthoDB" id="291769at2759"/>
<dbReference type="Proteomes" id="UP000000600">
    <property type="component" value="Unassembled WGS sequence"/>
</dbReference>
<accession>A0CJF0</accession>
<sequence>MFILQLIGALIVLIIETFNRLELKQSLIYFYYRYGTSLREPTNDQIQIENQHSLIYQIKAHLQQTRQFDKECNYLNYLQDEATLFQYQIDCAIDTHLHNNQIYIIDYNNFLSVYQIDAEEIFDTEFYGFNKWISIKLIFQTIYLGEYYKSQVMDQILYMTTIHSLNMIHYVYKDGSINKFESIQQDRIINFYSSNKQLLIISNTYDIQYISVMNYIKQQDVPFFTTFHLFHKGQYVVNIPFESSQNKSRDIINLIIIILDEFQQQIKISIIHYQMSVFSGFGSSSTIYQDEITNIYDSSFKSNWKEFIKYDTIEDHLYIIYGTQHYFIRPYQFSYERYEVIKLNCLTKDMGVKNRIVKLKLQGYNLLVQAYNYLSDSNQFYYLNLSIVQNNREQQQSICILLPQILEFLKVEDIRQCIHKNAILDFNILNQKFHSEIIFLLQSGDIVIGQLHYPIYQQIIEWITGSESEFDDISSIRTSKMWIFITIGLIIVKLGHHLYNFI</sequence>
<organism evidence="1 2">
    <name type="scientific">Paramecium tetraurelia</name>
    <dbReference type="NCBI Taxonomy" id="5888"/>
    <lineage>
        <taxon>Eukaryota</taxon>
        <taxon>Sar</taxon>
        <taxon>Alveolata</taxon>
        <taxon>Ciliophora</taxon>
        <taxon>Intramacronucleata</taxon>
        <taxon>Oligohymenophorea</taxon>
        <taxon>Peniculida</taxon>
        <taxon>Parameciidae</taxon>
        <taxon>Paramecium</taxon>
    </lineage>
</organism>
<evidence type="ECO:0000313" key="2">
    <source>
        <dbReference type="Proteomes" id="UP000000600"/>
    </source>
</evidence>
<name>A0CJF0_PARTE</name>
<proteinExistence type="predicted"/>
<dbReference type="GeneID" id="5024099"/>
<gene>
    <name evidence="1" type="ORF">GSPATT00000628001</name>
</gene>
<dbReference type="HOGENOM" id="CLU_543450_0_0_1"/>
<dbReference type="RefSeq" id="XP_001438314.1">
    <property type="nucleotide sequence ID" value="XM_001438277.1"/>
</dbReference>
<dbReference type="InParanoid" id="A0CJF0"/>
<evidence type="ECO:0008006" key="3">
    <source>
        <dbReference type="Google" id="ProtNLM"/>
    </source>
</evidence>
<reference evidence="1 2" key="1">
    <citation type="journal article" date="2006" name="Nature">
        <title>Global trends of whole-genome duplications revealed by the ciliate Paramecium tetraurelia.</title>
        <authorList>
            <consortium name="Genoscope"/>
            <person name="Aury J.-M."/>
            <person name="Jaillon O."/>
            <person name="Duret L."/>
            <person name="Noel B."/>
            <person name="Jubin C."/>
            <person name="Porcel B.M."/>
            <person name="Segurens B."/>
            <person name="Daubin V."/>
            <person name="Anthouard V."/>
            <person name="Aiach N."/>
            <person name="Arnaiz O."/>
            <person name="Billaut A."/>
            <person name="Beisson J."/>
            <person name="Blanc I."/>
            <person name="Bouhouche K."/>
            <person name="Camara F."/>
            <person name="Duharcourt S."/>
            <person name="Guigo R."/>
            <person name="Gogendeau D."/>
            <person name="Katinka M."/>
            <person name="Keller A.-M."/>
            <person name="Kissmehl R."/>
            <person name="Klotz C."/>
            <person name="Koll F."/>
            <person name="Le Moue A."/>
            <person name="Lepere C."/>
            <person name="Malinsky S."/>
            <person name="Nowacki M."/>
            <person name="Nowak J.K."/>
            <person name="Plattner H."/>
            <person name="Poulain J."/>
            <person name="Ruiz F."/>
            <person name="Serrano V."/>
            <person name="Zagulski M."/>
            <person name="Dessen P."/>
            <person name="Betermier M."/>
            <person name="Weissenbach J."/>
            <person name="Scarpelli C."/>
            <person name="Schachter V."/>
            <person name="Sperling L."/>
            <person name="Meyer E."/>
            <person name="Cohen J."/>
            <person name="Wincker P."/>
        </authorList>
    </citation>
    <scope>NUCLEOTIDE SEQUENCE [LARGE SCALE GENOMIC DNA]</scope>
    <source>
        <strain evidence="1 2">Stock d4-2</strain>
    </source>
</reference>
<keyword evidence="2" id="KW-1185">Reference proteome</keyword>
<dbReference type="OMA" id="CAIDTHL"/>
<dbReference type="AlphaFoldDB" id="A0CJF0"/>
<evidence type="ECO:0000313" key="1">
    <source>
        <dbReference type="EMBL" id="CAK70917.1"/>
    </source>
</evidence>